<keyword evidence="3" id="KW-1185">Reference proteome</keyword>
<evidence type="ECO:0000256" key="1">
    <source>
        <dbReference type="SAM" id="MobiDB-lite"/>
    </source>
</evidence>
<name>W9W1P5_9GAMM</name>
<organism evidence="2 3">
    <name type="scientific">Imhoffiella purpurea</name>
    <dbReference type="NCBI Taxonomy" id="1249627"/>
    <lineage>
        <taxon>Bacteria</taxon>
        <taxon>Pseudomonadati</taxon>
        <taxon>Pseudomonadota</taxon>
        <taxon>Gammaproteobacteria</taxon>
        <taxon>Chromatiales</taxon>
        <taxon>Chromatiaceae</taxon>
        <taxon>Imhoffiella</taxon>
    </lineage>
</organism>
<accession>W9W1P5</accession>
<comment type="caution">
    <text evidence="2">The sequence shown here is derived from an EMBL/GenBank/DDBJ whole genome shotgun (WGS) entry which is preliminary data.</text>
</comment>
<sequence>MIRGGPPERMRERPHRCRRVDRRRLAAAGWSPIERSTA</sequence>
<evidence type="ECO:0000313" key="2">
    <source>
        <dbReference type="EMBL" id="EXJ16530.1"/>
    </source>
</evidence>
<proteinExistence type="predicted"/>
<dbReference type="Proteomes" id="UP000019460">
    <property type="component" value="Unassembled WGS sequence"/>
</dbReference>
<dbReference type="AlphaFoldDB" id="W9W1P5"/>
<evidence type="ECO:0000313" key="3">
    <source>
        <dbReference type="Proteomes" id="UP000019460"/>
    </source>
</evidence>
<reference evidence="2 3" key="1">
    <citation type="submission" date="2012-11" db="EMBL/GenBank/DDBJ databases">
        <title>Genome assembly of Thiorhodococcus sp. AK35.</title>
        <authorList>
            <person name="Nupur N."/>
            <person name="Khatri I."/>
            <person name="Subramanian S."/>
            <person name="Pinnaka A."/>
        </authorList>
    </citation>
    <scope>NUCLEOTIDE SEQUENCE [LARGE SCALE GENOMIC DNA]</scope>
    <source>
        <strain evidence="2 3">AK35</strain>
    </source>
</reference>
<gene>
    <name evidence="2" type="ORF">D779_0131</name>
</gene>
<feature type="compositionally biased region" description="Basic and acidic residues" evidence="1">
    <location>
        <begin position="1"/>
        <end position="11"/>
    </location>
</feature>
<protein>
    <submittedName>
        <fullName evidence="2">Uncharacterized protein</fullName>
    </submittedName>
</protein>
<feature type="region of interest" description="Disordered" evidence="1">
    <location>
        <begin position="1"/>
        <end position="20"/>
    </location>
</feature>
<dbReference type="EMBL" id="AONC01000010">
    <property type="protein sequence ID" value="EXJ16530.1"/>
    <property type="molecule type" value="Genomic_DNA"/>
</dbReference>